<comment type="caution">
    <text evidence="2">The sequence shown here is derived from an EMBL/GenBank/DDBJ whole genome shotgun (WGS) entry which is preliminary data.</text>
</comment>
<dbReference type="EMBL" id="BOMS01000190">
    <property type="protein sequence ID" value="GIE73803.1"/>
    <property type="molecule type" value="Genomic_DNA"/>
</dbReference>
<name>A0ABQ4BT05_9ACTN</name>
<evidence type="ECO:0000313" key="2">
    <source>
        <dbReference type="EMBL" id="GIE73803.1"/>
    </source>
</evidence>
<keyword evidence="1" id="KW-0812">Transmembrane</keyword>
<keyword evidence="3" id="KW-1185">Reference proteome</keyword>
<organism evidence="2 3">
    <name type="scientific">Actinoplanes palleronii</name>
    <dbReference type="NCBI Taxonomy" id="113570"/>
    <lineage>
        <taxon>Bacteria</taxon>
        <taxon>Bacillati</taxon>
        <taxon>Actinomycetota</taxon>
        <taxon>Actinomycetes</taxon>
        <taxon>Micromonosporales</taxon>
        <taxon>Micromonosporaceae</taxon>
        <taxon>Actinoplanes</taxon>
    </lineage>
</organism>
<protein>
    <submittedName>
        <fullName evidence="2">Uncharacterized protein</fullName>
    </submittedName>
</protein>
<evidence type="ECO:0000256" key="1">
    <source>
        <dbReference type="SAM" id="Phobius"/>
    </source>
</evidence>
<sequence>MEQSKTDMQGVPMHATVPTLAEVIPSAVDGAYAQELSAALVALAALAAVLVVAWLVLSVTFTIVRVVTVAARLPLTAAFLITGGLGATVVVIGLLNR</sequence>
<proteinExistence type="predicted"/>
<feature type="transmembrane region" description="Helical" evidence="1">
    <location>
        <begin position="75"/>
        <end position="95"/>
    </location>
</feature>
<dbReference type="Proteomes" id="UP000624709">
    <property type="component" value="Unassembled WGS sequence"/>
</dbReference>
<keyword evidence="1" id="KW-1133">Transmembrane helix</keyword>
<feature type="transmembrane region" description="Helical" evidence="1">
    <location>
        <begin position="38"/>
        <end position="63"/>
    </location>
</feature>
<gene>
    <name evidence="2" type="ORF">Apa02nite_099110</name>
</gene>
<accession>A0ABQ4BT05</accession>
<reference evidence="2 3" key="1">
    <citation type="submission" date="2021-01" db="EMBL/GenBank/DDBJ databases">
        <title>Whole genome shotgun sequence of Actinoplanes palleronii NBRC 14916.</title>
        <authorList>
            <person name="Komaki H."/>
            <person name="Tamura T."/>
        </authorList>
    </citation>
    <scope>NUCLEOTIDE SEQUENCE [LARGE SCALE GENOMIC DNA]</scope>
    <source>
        <strain evidence="2 3">NBRC 14916</strain>
    </source>
</reference>
<evidence type="ECO:0000313" key="3">
    <source>
        <dbReference type="Proteomes" id="UP000624709"/>
    </source>
</evidence>
<keyword evidence="1" id="KW-0472">Membrane</keyword>